<evidence type="ECO:0000256" key="7">
    <source>
        <dbReference type="ARBA" id="ARBA00024867"/>
    </source>
</evidence>
<dbReference type="Gene3D" id="6.10.250.690">
    <property type="match status" value="1"/>
</dbReference>
<keyword evidence="5 9" id="KW-0238">DNA-binding</keyword>
<dbReference type="GO" id="GO:0006355">
    <property type="term" value="P:regulation of DNA-templated transcription"/>
    <property type="evidence" value="ECO:0007669"/>
    <property type="project" value="InterPro"/>
</dbReference>
<evidence type="ECO:0000256" key="6">
    <source>
        <dbReference type="ARBA" id="ARBA00023163"/>
    </source>
</evidence>
<keyword evidence="3" id="KW-0902">Two-component regulatory system</keyword>
<evidence type="ECO:0000313" key="12">
    <source>
        <dbReference type="EMBL" id="EMZ36501.1"/>
    </source>
</evidence>
<dbReference type="SMART" id="SM00862">
    <property type="entry name" value="Trans_reg_C"/>
    <property type="match status" value="1"/>
</dbReference>
<dbReference type="InterPro" id="IPR001867">
    <property type="entry name" value="OmpR/PhoB-type_DNA-bd"/>
</dbReference>
<dbReference type="GO" id="GO:0032993">
    <property type="term" value="C:protein-DNA complex"/>
    <property type="evidence" value="ECO:0007669"/>
    <property type="project" value="TreeGrafter"/>
</dbReference>
<dbReference type="Proteomes" id="UP000012589">
    <property type="component" value="Unassembled WGS sequence"/>
</dbReference>
<dbReference type="InterPro" id="IPR001789">
    <property type="entry name" value="Sig_transdc_resp-reg_receiver"/>
</dbReference>
<dbReference type="PROSITE" id="PS51755">
    <property type="entry name" value="OMPR_PHOB"/>
    <property type="match status" value="1"/>
</dbReference>
<dbReference type="EMBL" id="AQFT01000023">
    <property type="protein sequence ID" value="EMZ36501.1"/>
    <property type="molecule type" value="Genomic_DNA"/>
</dbReference>
<evidence type="ECO:0000313" key="13">
    <source>
        <dbReference type="Proteomes" id="UP000012589"/>
    </source>
</evidence>
<feature type="domain" description="Response regulatory" evidence="10">
    <location>
        <begin position="7"/>
        <end position="120"/>
    </location>
</feature>
<feature type="domain" description="OmpR/PhoB-type" evidence="11">
    <location>
        <begin position="131"/>
        <end position="230"/>
    </location>
</feature>
<dbReference type="GO" id="GO:0000156">
    <property type="term" value="F:phosphorelay response regulator activity"/>
    <property type="evidence" value="ECO:0007669"/>
    <property type="project" value="TreeGrafter"/>
</dbReference>
<evidence type="ECO:0000256" key="3">
    <source>
        <dbReference type="ARBA" id="ARBA00023012"/>
    </source>
</evidence>
<dbReference type="SMART" id="SM00448">
    <property type="entry name" value="REC"/>
    <property type="match status" value="1"/>
</dbReference>
<keyword evidence="4" id="KW-0805">Transcription regulation</keyword>
<sequence length="233" mass="26669">MEDKIKKLLIADDHEQILDVLSVYARKEGYEVYTAGTGVEALEVFSSQEFAAVLLDVMMPEMDGFEVCRQIRKKSMVPIIMVTARGEDFERIMGLDIGADDYIVKPFSPSEVMARLRAVLRRMQAAQTTQDACLSKSNLWISLDRYQVTLDGEPIHLTKKETEILWLLASHARTVFTRNQILDAVWGYDYYGDDRTVDTHIKRLRAKLEAYAHPDWEIATVRGVGYKFEVCHA</sequence>
<reference evidence="12 13" key="1">
    <citation type="journal article" date="2014" name="Genome Announc.">
        <title>Draft genome sequences of the altered schaedler flora, a defined bacterial community from gnotobiotic mice.</title>
        <authorList>
            <person name="Wannemuehler M.J."/>
            <person name="Overstreet A.M."/>
            <person name="Ward D.V."/>
            <person name="Phillips G.J."/>
        </authorList>
    </citation>
    <scope>NUCLEOTIDE SEQUENCE [LARGE SCALE GENOMIC DNA]</scope>
    <source>
        <strain evidence="12 13">ASF492</strain>
    </source>
</reference>
<dbReference type="InterPro" id="IPR039420">
    <property type="entry name" value="WalR-like"/>
</dbReference>
<feature type="modified residue" description="4-aspartylphosphate" evidence="8">
    <location>
        <position position="56"/>
    </location>
</feature>
<comment type="caution">
    <text evidence="12">The sequence shown here is derived from an EMBL/GenBank/DDBJ whole genome shotgun (WGS) entry which is preliminary data.</text>
</comment>
<dbReference type="STRING" id="1235802.C823_00869"/>
<dbReference type="PANTHER" id="PTHR48111:SF21">
    <property type="entry name" value="DNA-BINDING DUAL MASTER TRANSCRIPTIONAL REGULATOR RPAA"/>
    <property type="match status" value="1"/>
</dbReference>
<protein>
    <recommendedName>
        <fullName evidence="1">Stage 0 sporulation protein A homolog</fullName>
    </recommendedName>
</protein>
<evidence type="ECO:0000256" key="2">
    <source>
        <dbReference type="ARBA" id="ARBA00022553"/>
    </source>
</evidence>
<dbReference type="Gene3D" id="1.10.10.10">
    <property type="entry name" value="Winged helix-like DNA-binding domain superfamily/Winged helix DNA-binding domain"/>
    <property type="match status" value="1"/>
</dbReference>
<evidence type="ECO:0000256" key="1">
    <source>
        <dbReference type="ARBA" id="ARBA00018672"/>
    </source>
</evidence>
<dbReference type="Pfam" id="PF00486">
    <property type="entry name" value="Trans_reg_C"/>
    <property type="match status" value="1"/>
</dbReference>
<accession>N2B7Y0</accession>
<dbReference type="GO" id="GO:0005829">
    <property type="term" value="C:cytosol"/>
    <property type="evidence" value="ECO:0007669"/>
    <property type="project" value="TreeGrafter"/>
</dbReference>
<evidence type="ECO:0000259" key="11">
    <source>
        <dbReference type="PROSITE" id="PS51755"/>
    </source>
</evidence>
<proteinExistence type="predicted"/>
<dbReference type="CDD" id="cd00383">
    <property type="entry name" value="trans_reg_C"/>
    <property type="match status" value="1"/>
</dbReference>
<dbReference type="Gene3D" id="3.40.50.2300">
    <property type="match status" value="1"/>
</dbReference>
<evidence type="ECO:0000256" key="5">
    <source>
        <dbReference type="ARBA" id="ARBA00023125"/>
    </source>
</evidence>
<keyword evidence="6" id="KW-0804">Transcription</keyword>
<dbReference type="AlphaFoldDB" id="N2B7Y0"/>
<dbReference type="eggNOG" id="COG0745">
    <property type="taxonomic scope" value="Bacteria"/>
</dbReference>
<dbReference type="PROSITE" id="PS50110">
    <property type="entry name" value="RESPONSE_REGULATORY"/>
    <property type="match status" value="1"/>
</dbReference>
<dbReference type="CDD" id="cd17574">
    <property type="entry name" value="REC_OmpR"/>
    <property type="match status" value="1"/>
</dbReference>
<dbReference type="HOGENOM" id="CLU_000445_30_4_9"/>
<dbReference type="SUPFAM" id="SSF52172">
    <property type="entry name" value="CheY-like"/>
    <property type="match status" value="1"/>
</dbReference>
<dbReference type="FunFam" id="3.40.50.2300:FF:000001">
    <property type="entry name" value="DNA-binding response regulator PhoB"/>
    <property type="match status" value="1"/>
</dbReference>
<dbReference type="PATRIC" id="fig|1235802.3.peg.934"/>
<feature type="DNA-binding region" description="OmpR/PhoB-type" evidence="9">
    <location>
        <begin position="131"/>
        <end position="230"/>
    </location>
</feature>
<name>N2B7Y0_9FIRM</name>
<dbReference type="FunFam" id="1.10.10.10:FF:000018">
    <property type="entry name" value="DNA-binding response regulator ResD"/>
    <property type="match status" value="1"/>
</dbReference>
<evidence type="ECO:0000259" key="10">
    <source>
        <dbReference type="PROSITE" id="PS50110"/>
    </source>
</evidence>
<comment type="function">
    <text evidence="7">May play the central regulatory role in sporulation. It may be an element of the effector pathway responsible for the activation of sporulation genes in response to nutritional stress. Spo0A may act in concert with spo0H (a sigma factor) to control the expression of some genes that are critical to the sporulation process.</text>
</comment>
<keyword evidence="13" id="KW-1185">Reference proteome</keyword>
<keyword evidence="2 8" id="KW-0597">Phosphoprotein</keyword>
<evidence type="ECO:0000256" key="9">
    <source>
        <dbReference type="PROSITE-ProRule" id="PRU01091"/>
    </source>
</evidence>
<dbReference type="Pfam" id="PF00072">
    <property type="entry name" value="Response_reg"/>
    <property type="match status" value="1"/>
</dbReference>
<evidence type="ECO:0000256" key="4">
    <source>
        <dbReference type="ARBA" id="ARBA00023015"/>
    </source>
</evidence>
<dbReference type="InterPro" id="IPR036388">
    <property type="entry name" value="WH-like_DNA-bd_sf"/>
</dbReference>
<organism evidence="12 13">
    <name type="scientific">Eubacterium plexicaudatum ASF492</name>
    <dbReference type="NCBI Taxonomy" id="1235802"/>
    <lineage>
        <taxon>Bacteria</taxon>
        <taxon>Bacillati</taxon>
        <taxon>Bacillota</taxon>
        <taxon>Clostridia</taxon>
        <taxon>Eubacteriales</taxon>
        <taxon>Eubacteriaceae</taxon>
        <taxon>Eubacterium</taxon>
    </lineage>
</organism>
<dbReference type="InterPro" id="IPR011006">
    <property type="entry name" value="CheY-like_superfamily"/>
</dbReference>
<evidence type="ECO:0000256" key="8">
    <source>
        <dbReference type="PROSITE-ProRule" id="PRU00169"/>
    </source>
</evidence>
<dbReference type="GO" id="GO:0000976">
    <property type="term" value="F:transcription cis-regulatory region binding"/>
    <property type="evidence" value="ECO:0007669"/>
    <property type="project" value="TreeGrafter"/>
</dbReference>
<dbReference type="PANTHER" id="PTHR48111">
    <property type="entry name" value="REGULATOR OF RPOS"/>
    <property type="match status" value="1"/>
</dbReference>
<gene>
    <name evidence="12" type="ORF">C823_00869</name>
</gene>